<feature type="region of interest" description="Disordered" evidence="1">
    <location>
        <begin position="41"/>
        <end position="66"/>
    </location>
</feature>
<evidence type="ECO:0000313" key="2">
    <source>
        <dbReference type="EMBL" id="JAC61891.1"/>
    </source>
</evidence>
<name>A0A061QU71_9CHLO</name>
<feature type="non-terminal residue" evidence="2">
    <location>
        <position position="1"/>
    </location>
</feature>
<dbReference type="EMBL" id="GBEZ01025164">
    <property type="protein sequence ID" value="JAC61891.1"/>
    <property type="molecule type" value="Transcribed_RNA"/>
</dbReference>
<gene>
    <name evidence="2" type="ORF">TSPGSL018_24877</name>
</gene>
<proteinExistence type="predicted"/>
<accession>A0A061QU71</accession>
<organism evidence="2">
    <name type="scientific">Tetraselmis sp. GSL018</name>
    <dbReference type="NCBI Taxonomy" id="582737"/>
    <lineage>
        <taxon>Eukaryota</taxon>
        <taxon>Viridiplantae</taxon>
        <taxon>Chlorophyta</taxon>
        <taxon>core chlorophytes</taxon>
        <taxon>Chlorodendrophyceae</taxon>
        <taxon>Chlorodendrales</taxon>
        <taxon>Chlorodendraceae</taxon>
        <taxon>Tetraselmis</taxon>
    </lineage>
</organism>
<dbReference type="AlphaFoldDB" id="A0A061QU71"/>
<evidence type="ECO:0000256" key="1">
    <source>
        <dbReference type="SAM" id="MobiDB-lite"/>
    </source>
</evidence>
<reference evidence="2" key="1">
    <citation type="submission" date="2014-05" db="EMBL/GenBank/DDBJ databases">
        <title>The transcriptome of the halophilic microalga Tetraselmis sp. GSL018 isolated from the Great Salt Lake, Utah.</title>
        <authorList>
            <person name="Jinkerson R.E."/>
            <person name="D'Adamo S."/>
            <person name="Posewitz M.C."/>
        </authorList>
    </citation>
    <scope>NUCLEOTIDE SEQUENCE</scope>
    <source>
        <strain evidence="2">GSL018</strain>
    </source>
</reference>
<protein>
    <submittedName>
        <fullName evidence="2">Uncharacterized protein</fullName>
    </submittedName>
</protein>
<sequence length="66" mass="6766">GIGSERAWGEERGSLAGSLVELHAELTLAGNSGKAILRRQRGASTLRTPSGTSASWDGAPCHGHPS</sequence>
<feature type="compositionally biased region" description="Polar residues" evidence="1">
    <location>
        <begin position="42"/>
        <end position="55"/>
    </location>
</feature>